<dbReference type="PROSITE" id="PS00061">
    <property type="entry name" value="ADH_SHORT"/>
    <property type="match status" value="1"/>
</dbReference>
<comment type="caution">
    <text evidence="4">The sequence shown here is derived from an EMBL/GenBank/DDBJ whole genome shotgun (WGS) entry which is preliminary data.</text>
</comment>
<dbReference type="RefSeq" id="WP_045314559.1">
    <property type="nucleotide sequence ID" value="NZ_JYJG01000225.1"/>
</dbReference>
<accession>A0A0F0GP14</accession>
<dbReference type="Gene3D" id="3.40.50.720">
    <property type="entry name" value="NAD(P)-binding Rossmann-like Domain"/>
    <property type="match status" value="1"/>
</dbReference>
<dbReference type="EMBL" id="JYJG01000225">
    <property type="protein sequence ID" value="KJK45040.1"/>
    <property type="molecule type" value="Genomic_DNA"/>
</dbReference>
<evidence type="ECO:0000313" key="5">
    <source>
        <dbReference type="Proteomes" id="UP000033393"/>
    </source>
</evidence>
<dbReference type="Pfam" id="PF00106">
    <property type="entry name" value="adh_short"/>
    <property type="match status" value="1"/>
</dbReference>
<dbReference type="PRINTS" id="PR00080">
    <property type="entry name" value="SDRFAMILY"/>
</dbReference>
<dbReference type="GO" id="GO:0016491">
    <property type="term" value="F:oxidoreductase activity"/>
    <property type="evidence" value="ECO:0007669"/>
    <property type="project" value="UniProtKB-KW"/>
</dbReference>
<reference evidence="4 5" key="1">
    <citation type="submission" date="2015-02" db="EMBL/GenBank/DDBJ databases">
        <authorList>
            <person name="Ju K.-S."/>
            <person name="Doroghazi J.R."/>
            <person name="Metcalf W."/>
        </authorList>
    </citation>
    <scope>NUCLEOTIDE SEQUENCE [LARGE SCALE GENOMIC DNA]</scope>
    <source>
        <strain evidence="4 5">NRRL B-16140</strain>
    </source>
</reference>
<evidence type="ECO:0000256" key="1">
    <source>
        <dbReference type="ARBA" id="ARBA00006484"/>
    </source>
</evidence>
<dbReference type="PRINTS" id="PR00081">
    <property type="entry name" value="GDHRDH"/>
</dbReference>
<dbReference type="AlphaFoldDB" id="A0A0F0GP14"/>
<evidence type="ECO:0000256" key="2">
    <source>
        <dbReference type="ARBA" id="ARBA00023002"/>
    </source>
</evidence>
<dbReference type="InterPro" id="IPR002347">
    <property type="entry name" value="SDR_fam"/>
</dbReference>
<comment type="similarity">
    <text evidence="1 3">Belongs to the short-chain dehydrogenases/reductases (SDR) family.</text>
</comment>
<evidence type="ECO:0000256" key="3">
    <source>
        <dbReference type="RuleBase" id="RU000363"/>
    </source>
</evidence>
<dbReference type="PANTHER" id="PTHR43391">
    <property type="entry name" value="RETINOL DEHYDROGENASE-RELATED"/>
    <property type="match status" value="1"/>
</dbReference>
<keyword evidence="2" id="KW-0560">Oxidoreductase</keyword>
<dbReference type="InterPro" id="IPR036291">
    <property type="entry name" value="NAD(P)-bd_dom_sf"/>
</dbReference>
<sequence length="218" mass="22644">MDFGTATVLVTGANRGLGRAFAQELAKRGAKVYAGARNPASVVDEGVIPVQLDVTDDASVQAAAKQLGDVSIVINNAGVLLAGEDVDSIRAEFEVNFFGIVRTTDAFAPILKANGGGAIVNVLSVLSFIGRPAFRGYAASKSAGWSLTNSTREALREQGTQVIAVHAGFIDTDMASIVDAPKISPEDVVSQVLQAIENGDDEVLADERTRSVKAALAS</sequence>
<name>A0A0F0GP14_LENAE</name>
<organism evidence="4 5">
    <name type="scientific">Lentzea aerocolonigenes</name>
    <name type="common">Lechevalieria aerocolonigenes</name>
    <name type="synonym">Saccharothrix aerocolonigenes</name>
    <dbReference type="NCBI Taxonomy" id="68170"/>
    <lineage>
        <taxon>Bacteria</taxon>
        <taxon>Bacillati</taxon>
        <taxon>Actinomycetota</taxon>
        <taxon>Actinomycetes</taxon>
        <taxon>Pseudonocardiales</taxon>
        <taxon>Pseudonocardiaceae</taxon>
        <taxon>Lentzea</taxon>
    </lineage>
</organism>
<dbReference type="SUPFAM" id="SSF51735">
    <property type="entry name" value="NAD(P)-binding Rossmann-fold domains"/>
    <property type="match status" value="1"/>
</dbReference>
<dbReference type="InterPro" id="IPR020904">
    <property type="entry name" value="Sc_DH/Rdtase_CS"/>
</dbReference>
<dbReference type="Proteomes" id="UP000033393">
    <property type="component" value="Unassembled WGS sequence"/>
</dbReference>
<dbReference type="OrthoDB" id="3212478at2"/>
<gene>
    <name evidence="4" type="ORF">UK23_27550</name>
</gene>
<dbReference type="STRING" id="68170.GCA_000974445_02071"/>
<proteinExistence type="inferred from homology"/>
<protein>
    <submittedName>
        <fullName evidence="4">Short-chain dehydrogenase</fullName>
    </submittedName>
</protein>
<evidence type="ECO:0000313" key="4">
    <source>
        <dbReference type="EMBL" id="KJK45040.1"/>
    </source>
</evidence>
<dbReference type="NCBIfam" id="NF006119">
    <property type="entry name" value="PRK08264.1-5"/>
    <property type="match status" value="1"/>
</dbReference>
<keyword evidence="5" id="KW-1185">Reference proteome</keyword>
<dbReference type="PATRIC" id="fig|68170.10.peg.7076"/>
<dbReference type="GO" id="GO:0005829">
    <property type="term" value="C:cytosol"/>
    <property type="evidence" value="ECO:0007669"/>
    <property type="project" value="TreeGrafter"/>
</dbReference>
<dbReference type="PANTHER" id="PTHR43391:SF91">
    <property type="entry name" value="OS04G0390700 PROTEIN"/>
    <property type="match status" value="1"/>
</dbReference>